<evidence type="ECO:0000256" key="1">
    <source>
        <dbReference type="SAM" id="MobiDB-lite"/>
    </source>
</evidence>
<feature type="compositionally biased region" description="Low complexity" evidence="1">
    <location>
        <begin position="28"/>
        <end position="41"/>
    </location>
</feature>
<accession>A0A387BI18</accession>
<feature type="region of interest" description="Disordered" evidence="1">
    <location>
        <begin position="1"/>
        <end position="72"/>
    </location>
</feature>
<proteinExistence type="predicted"/>
<dbReference type="EMBL" id="CP032624">
    <property type="protein sequence ID" value="AYG03473.1"/>
    <property type="molecule type" value="Genomic_DNA"/>
</dbReference>
<name>A0A387BI18_9MICO</name>
<evidence type="ECO:0000313" key="2">
    <source>
        <dbReference type="EMBL" id="AYG03473.1"/>
    </source>
</evidence>
<gene>
    <name evidence="2" type="ORF">D7I44_07950</name>
</gene>
<evidence type="ECO:0000313" key="3">
    <source>
        <dbReference type="Proteomes" id="UP000275069"/>
    </source>
</evidence>
<reference evidence="2 3" key="1">
    <citation type="submission" date="2018-09" db="EMBL/GenBank/DDBJ databases">
        <title>Genome sequencing of strain 2DFW10M-5.</title>
        <authorList>
            <person name="Heo J."/>
            <person name="Kim S.-J."/>
            <person name="Kwon S.-W."/>
        </authorList>
    </citation>
    <scope>NUCLEOTIDE SEQUENCE [LARGE SCALE GENOMIC DNA]</scope>
    <source>
        <strain evidence="2 3">2DFW10M-5</strain>
    </source>
</reference>
<keyword evidence="3" id="KW-1185">Reference proteome</keyword>
<dbReference type="AlphaFoldDB" id="A0A387BI18"/>
<organism evidence="2 3">
    <name type="scientific">Gryllotalpicola protaetiae</name>
    <dbReference type="NCBI Taxonomy" id="2419771"/>
    <lineage>
        <taxon>Bacteria</taxon>
        <taxon>Bacillati</taxon>
        <taxon>Actinomycetota</taxon>
        <taxon>Actinomycetes</taxon>
        <taxon>Micrococcales</taxon>
        <taxon>Microbacteriaceae</taxon>
        <taxon>Gryllotalpicola</taxon>
    </lineage>
</organism>
<protein>
    <submittedName>
        <fullName evidence="2">Uncharacterized protein</fullName>
    </submittedName>
</protein>
<sequence>MPRRADGPGRHAPRPRRLRGRSSRRPPRCGGRPTPPAGGTARCRRFDRTRARRGSPWPCASRAPGRPLPHPA</sequence>
<dbReference type="KEGG" id="gry:D7I44_07950"/>
<dbReference type="Proteomes" id="UP000275069">
    <property type="component" value="Chromosome"/>
</dbReference>
<feature type="compositionally biased region" description="Basic residues" evidence="1">
    <location>
        <begin position="11"/>
        <end position="27"/>
    </location>
</feature>